<sequence>MESVSQILSKLQVFCVIVVAILTPEADGKIYDLSHVHSSDLFYFPGSLPYNRTHVIARDIKPGMYVNAAVITSGEHVGTHMDAPAHFVRGGDPLEKVSVERTIADGVHINCRAEAAAHRDYMVPMQKILDWEKENGRIPDGAAVLFNFGWSLRFNNITDYAGSDQLDDQFTFVQPAVTAEVGQWLLRERKMKIIGVDTFSPDPSLLNGTAVTEMPNHHNILGAGSLIVENMKIPADLPARGFRFHATPVMFEGSGGTQVRAFAMTYDPKSCPDAASVLSPQHPLIMLAAYCCLSTLFLRLLSG</sequence>
<dbReference type="GO" id="GO:0016787">
    <property type="term" value="F:hydrolase activity"/>
    <property type="evidence" value="ECO:0007669"/>
    <property type="project" value="UniProtKB-KW"/>
</dbReference>
<reference evidence="4" key="1">
    <citation type="submission" date="2025-08" db="UniProtKB">
        <authorList>
            <consortium name="RefSeq"/>
        </authorList>
    </citation>
    <scope>IDENTIFICATION</scope>
</reference>
<dbReference type="Proteomes" id="UP000694888">
    <property type="component" value="Unplaced"/>
</dbReference>
<evidence type="ECO:0000256" key="1">
    <source>
        <dbReference type="ARBA" id="ARBA00007865"/>
    </source>
</evidence>
<dbReference type="GeneID" id="101855806"/>
<keyword evidence="2" id="KW-0732">Signal</keyword>
<dbReference type="Pfam" id="PF04199">
    <property type="entry name" value="Cyclase"/>
    <property type="match status" value="1"/>
</dbReference>
<dbReference type="PANTHER" id="PTHR31118">
    <property type="entry name" value="CYCLASE-LIKE PROTEIN 2"/>
    <property type="match status" value="1"/>
</dbReference>
<keyword evidence="3" id="KW-1185">Reference proteome</keyword>
<comment type="similarity">
    <text evidence="1">Belongs to the Cyclase 1 superfamily.</text>
</comment>
<name>A0ABM0JVC6_APLCA</name>
<dbReference type="RefSeq" id="XP_005102403.1">
    <property type="nucleotide sequence ID" value="XM_005102346.3"/>
</dbReference>
<evidence type="ECO:0000313" key="4">
    <source>
        <dbReference type="RefSeq" id="XP_005102403.1"/>
    </source>
</evidence>
<dbReference type="InterPro" id="IPR007325">
    <property type="entry name" value="KFase/CYL"/>
</dbReference>
<dbReference type="Gene3D" id="3.50.30.50">
    <property type="entry name" value="Putative cyclase"/>
    <property type="match status" value="1"/>
</dbReference>
<keyword evidence="4" id="KW-0378">Hydrolase</keyword>
<dbReference type="InterPro" id="IPR037175">
    <property type="entry name" value="KFase_sf"/>
</dbReference>
<organism evidence="3 4">
    <name type="scientific">Aplysia californica</name>
    <name type="common">California sea hare</name>
    <dbReference type="NCBI Taxonomy" id="6500"/>
    <lineage>
        <taxon>Eukaryota</taxon>
        <taxon>Metazoa</taxon>
        <taxon>Spiralia</taxon>
        <taxon>Lophotrochozoa</taxon>
        <taxon>Mollusca</taxon>
        <taxon>Gastropoda</taxon>
        <taxon>Heterobranchia</taxon>
        <taxon>Euthyneura</taxon>
        <taxon>Tectipleura</taxon>
        <taxon>Aplysiida</taxon>
        <taxon>Aplysioidea</taxon>
        <taxon>Aplysiidae</taxon>
        <taxon>Aplysia</taxon>
    </lineage>
</organism>
<dbReference type="PANTHER" id="PTHR31118:SF12">
    <property type="entry name" value="CYCLASE-LIKE PROTEIN 2"/>
    <property type="match status" value="1"/>
</dbReference>
<protein>
    <submittedName>
        <fullName evidence="4">Isatin hydrolase</fullName>
    </submittedName>
</protein>
<feature type="chain" id="PRO_5045394355" evidence="2">
    <location>
        <begin position="29"/>
        <end position="303"/>
    </location>
</feature>
<gene>
    <name evidence="4" type="primary">LOC101855806</name>
</gene>
<proteinExistence type="inferred from homology"/>
<accession>A0ABM0JVC6</accession>
<feature type="signal peptide" evidence="2">
    <location>
        <begin position="1"/>
        <end position="28"/>
    </location>
</feature>
<evidence type="ECO:0000256" key="2">
    <source>
        <dbReference type="SAM" id="SignalP"/>
    </source>
</evidence>
<evidence type="ECO:0000313" key="3">
    <source>
        <dbReference type="Proteomes" id="UP000694888"/>
    </source>
</evidence>
<dbReference type="SUPFAM" id="SSF102198">
    <property type="entry name" value="Putative cyclase"/>
    <property type="match status" value="1"/>
</dbReference>